<dbReference type="AlphaFoldDB" id="A0A916TWH5"/>
<evidence type="ECO:0000256" key="3">
    <source>
        <dbReference type="HAMAP-Rule" id="MF_01384"/>
    </source>
</evidence>
<reference evidence="4" key="1">
    <citation type="journal article" date="2014" name="Int. J. Syst. Evol. Microbiol.">
        <title>Complete genome sequence of Corynebacterium casei LMG S-19264T (=DSM 44701T), isolated from a smear-ripened cheese.</title>
        <authorList>
            <consortium name="US DOE Joint Genome Institute (JGI-PGF)"/>
            <person name="Walter F."/>
            <person name="Albersmeier A."/>
            <person name="Kalinowski J."/>
            <person name="Ruckert C."/>
        </authorList>
    </citation>
    <scope>NUCLEOTIDE SEQUENCE</scope>
    <source>
        <strain evidence="4">CGMCC 1.12919</strain>
    </source>
</reference>
<keyword evidence="5" id="KW-1185">Reference proteome</keyword>
<proteinExistence type="inferred from homology"/>
<keyword evidence="3" id="KW-0963">Cytoplasm</keyword>
<sequence length="287" mass="29455">MNGPVDSAAWRRGLAQAGRRRPELDLRAERRGAHTVLTAQFVTYPFHLTRPFRLDPLRPEVATLYMQSASGGLYADEDLNAAVAVGPGAALHLTTQASTMVLGPAGKTARMRVRLAVGAGGFLAYGPDPLILFPGSAPDTELAVDLAPGAGAVLNDGFLLHDPQGLGAAPQSFRSVTEVRIGGRPILVDRQRVAGADLAAPGGPLNGYRVAGSALLLGLGAALSPEALGERLGASGVLAGVTALPAGCGLGVRVLAHDGASFQTAMTAVFAAAFTARFGVEPTPRRK</sequence>
<comment type="function">
    <text evidence="3">Required for maturation of urease via the functional incorporation of the urease nickel metallocenter.</text>
</comment>
<protein>
    <recommendedName>
        <fullName evidence="3">Urease accessory protein UreD</fullName>
    </recommendedName>
</protein>
<evidence type="ECO:0000256" key="1">
    <source>
        <dbReference type="ARBA" id="ARBA00007177"/>
    </source>
</evidence>
<dbReference type="GO" id="GO:0016151">
    <property type="term" value="F:nickel cation binding"/>
    <property type="evidence" value="ECO:0007669"/>
    <property type="project" value="UniProtKB-UniRule"/>
</dbReference>
<comment type="similarity">
    <text evidence="1 3">Belongs to the UreD family.</text>
</comment>
<dbReference type="HAMAP" id="MF_01384">
    <property type="entry name" value="UreD"/>
    <property type="match status" value="1"/>
</dbReference>
<dbReference type="PANTHER" id="PTHR33643">
    <property type="entry name" value="UREASE ACCESSORY PROTEIN D"/>
    <property type="match status" value="1"/>
</dbReference>
<reference evidence="4" key="2">
    <citation type="submission" date="2020-09" db="EMBL/GenBank/DDBJ databases">
        <authorList>
            <person name="Sun Q."/>
            <person name="Zhou Y."/>
        </authorList>
    </citation>
    <scope>NUCLEOTIDE SEQUENCE</scope>
    <source>
        <strain evidence="4">CGMCC 1.12919</strain>
    </source>
</reference>
<comment type="subunit">
    <text evidence="3">UreD, UreF and UreG form a complex that acts as a GTP-hydrolysis-dependent molecular chaperone, activating the urease apoprotein by helping to assemble the nickel containing metallocenter of UreC. The UreE protein probably delivers the nickel.</text>
</comment>
<gene>
    <name evidence="4" type="primary">ureD1</name>
    <name evidence="3" type="synonym">ureD</name>
    <name evidence="4" type="ORF">GCM10010994_02600</name>
</gene>
<dbReference type="InterPro" id="IPR002669">
    <property type="entry name" value="UreD"/>
</dbReference>
<name>A0A916TWH5_9HYPH</name>
<comment type="subcellular location">
    <subcellularLocation>
        <location evidence="3">Cytoplasm</location>
    </subcellularLocation>
</comment>
<evidence type="ECO:0000313" key="5">
    <source>
        <dbReference type="Proteomes" id="UP000637002"/>
    </source>
</evidence>
<dbReference type="Proteomes" id="UP000637002">
    <property type="component" value="Unassembled WGS sequence"/>
</dbReference>
<dbReference type="GO" id="GO:0005737">
    <property type="term" value="C:cytoplasm"/>
    <property type="evidence" value="ECO:0007669"/>
    <property type="project" value="UniProtKB-SubCell"/>
</dbReference>
<dbReference type="EMBL" id="BMGG01000001">
    <property type="protein sequence ID" value="GGC46919.1"/>
    <property type="molecule type" value="Genomic_DNA"/>
</dbReference>
<comment type="caution">
    <text evidence="4">The sequence shown here is derived from an EMBL/GenBank/DDBJ whole genome shotgun (WGS) entry which is preliminary data.</text>
</comment>
<keyword evidence="3" id="KW-0996">Nickel insertion</keyword>
<organism evidence="4 5">
    <name type="scientific">Chelatococcus reniformis</name>
    <dbReference type="NCBI Taxonomy" id="1494448"/>
    <lineage>
        <taxon>Bacteria</taxon>
        <taxon>Pseudomonadati</taxon>
        <taxon>Pseudomonadota</taxon>
        <taxon>Alphaproteobacteria</taxon>
        <taxon>Hyphomicrobiales</taxon>
        <taxon>Chelatococcaceae</taxon>
        <taxon>Chelatococcus</taxon>
    </lineage>
</organism>
<evidence type="ECO:0000256" key="2">
    <source>
        <dbReference type="ARBA" id="ARBA00023186"/>
    </source>
</evidence>
<dbReference type="PANTHER" id="PTHR33643:SF1">
    <property type="entry name" value="UREASE ACCESSORY PROTEIN D"/>
    <property type="match status" value="1"/>
</dbReference>
<dbReference type="Pfam" id="PF01774">
    <property type="entry name" value="UreD"/>
    <property type="match status" value="1"/>
</dbReference>
<evidence type="ECO:0000313" key="4">
    <source>
        <dbReference type="EMBL" id="GGC46919.1"/>
    </source>
</evidence>
<accession>A0A916TWH5</accession>
<keyword evidence="2 3" id="KW-0143">Chaperone</keyword>